<dbReference type="OrthoDB" id="1920857at2759"/>
<dbReference type="GeneID" id="104596490"/>
<feature type="compositionally biased region" description="Basic and acidic residues" evidence="1">
    <location>
        <begin position="128"/>
        <end position="151"/>
    </location>
</feature>
<dbReference type="FunCoup" id="A0A1U7ZPB1">
    <property type="interactions" value="214"/>
</dbReference>
<organism evidence="2 3">
    <name type="scientific">Nelumbo nucifera</name>
    <name type="common">Sacred lotus</name>
    <dbReference type="NCBI Taxonomy" id="4432"/>
    <lineage>
        <taxon>Eukaryota</taxon>
        <taxon>Viridiplantae</taxon>
        <taxon>Streptophyta</taxon>
        <taxon>Embryophyta</taxon>
        <taxon>Tracheophyta</taxon>
        <taxon>Spermatophyta</taxon>
        <taxon>Magnoliopsida</taxon>
        <taxon>Proteales</taxon>
        <taxon>Nelumbonaceae</taxon>
        <taxon>Nelumbo</taxon>
    </lineage>
</organism>
<evidence type="ECO:0000256" key="1">
    <source>
        <dbReference type="SAM" id="MobiDB-lite"/>
    </source>
</evidence>
<dbReference type="AlphaFoldDB" id="A0A1U7ZPB1"/>
<reference evidence="3" key="1">
    <citation type="submission" date="2025-08" db="UniProtKB">
        <authorList>
            <consortium name="RefSeq"/>
        </authorList>
    </citation>
    <scope>IDENTIFICATION</scope>
</reference>
<dbReference type="OMA" id="PYWQIHH"/>
<evidence type="ECO:0000313" key="3">
    <source>
        <dbReference type="RefSeq" id="XP_010255978.1"/>
    </source>
</evidence>
<dbReference type="Proteomes" id="UP000189703">
    <property type="component" value="Unplaced"/>
</dbReference>
<protein>
    <submittedName>
        <fullName evidence="3">Uncharacterized protein LOC104596490</fullName>
    </submittedName>
</protein>
<feature type="compositionally biased region" description="Low complexity" evidence="1">
    <location>
        <begin position="185"/>
        <end position="208"/>
    </location>
</feature>
<dbReference type="RefSeq" id="XP_010255978.1">
    <property type="nucleotide sequence ID" value="XM_010257676.2"/>
</dbReference>
<feature type="region of interest" description="Disordered" evidence="1">
    <location>
        <begin position="185"/>
        <end position="226"/>
    </location>
</feature>
<feature type="compositionally biased region" description="Basic and acidic residues" evidence="1">
    <location>
        <begin position="217"/>
        <end position="226"/>
    </location>
</feature>
<dbReference type="eggNOG" id="ENOG502QWEG">
    <property type="taxonomic scope" value="Eukaryota"/>
</dbReference>
<evidence type="ECO:0000313" key="2">
    <source>
        <dbReference type="Proteomes" id="UP000189703"/>
    </source>
</evidence>
<dbReference type="KEGG" id="nnu:104596490"/>
<sequence>MQSLEKHTPPFSDRSTPVMDMEVSLENTDDQATSRSMEPTSSPRISFSVDFLDDNDFISISPHSESPNRQETEKEKARFNVDFEFLSAANSTGNTMLTADELFFEGRLLPSWQMQHSEKLNKLSLKPKGTEKEEEGRGNNKEMMINKDQQDSRVSSWFIDDDPSPRPPKCTVLWKELLRLKKQRASTLSPSASSSSSSSLSSTASASSDVCPMDEEKDPKEGNKERLWNREKHIKRIKKGLERTRSASVRIRPVVHVPICTQTKISAFPPLFHLKKPNLDR</sequence>
<gene>
    <name evidence="3" type="primary">LOC104596490</name>
</gene>
<feature type="region of interest" description="Disordered" evidence="1">
    <location>
        <begin position="1"/>
        <end position="46"/>
    </location>
</feature>
<dbReference type="PANTHER" id="PTHR31722">
    <property type="entry name" value="OS06G0675200 PROTEIN"/>
    <property type="match status" value="1"/>
</dbReference>
<keyword evidence="2" id="KW-1185">Reference proteome</keyword>
<feature type="compositionally biased region" description="Polar residues" evidence="1">
    <location>
        <begin position="30"/>
        <end position="45"/>
    </location>
</feature>
<accession>A0A1U7ZPB1</accession>
<name>A0A1U7ZPB1_NELNU</name>
<proteinExistence type="predicted"/>
<feature type="region of interest" description="Disordered" evidence="1">
    <location>
        <begin position="120"/>
        <end position="164"/>
    </location>
</feature>
<dbReference type="PANTHER" id="PTHR31722:SF2">
    <property type="entry name" value="DNA CROSS-LINK REPAIR 1 PROTEIN-LIKE"/>
    <property type="match status" value="1"/>
</dbReference>